<accession>A0A0F6W6G7</accession>
<evidence type="ECO:0000313" key="1">
    <source>
        <dbReference type="EMBL" id="AKF08623.1"/>
    </source>
</evidence>
<dbReference type="EMBL" id="CP011125">
    <property type="protein sequence ID" value="AKF08623.1"/>
    <property type="molecule type" value="Genomic_DNA"/>
</dbReference>
<evidence type="ECO:0000313" key="2">
    <source>
        <dbReference type="Proteomes" id="UP000034883"/>
    </source>
</evidence>
<dbReference type="Proteomes" id="UP000034883">
    <property type="component" value="Chromosome"/>
</dbReference>
<organism evidence="1 2">
    <name type="scientific">Sandaracinus amylolyticus</name>
    <dbReference type="NCBI Taxonomy" id="927083"/>
    <lineage>
        <taxon>Bacteria</taxon>
        <taxon>Pseudomonadati</taxon>
        <taxon>Myxococcota</taxon>
        <taxon>Polyangia</taxon>
        <taxon>Polyangiales</taxon>
        <taxon>Sandaracinaceae</taxon>
        <taxon>Sandaracinus</taxon>
    </lineage>
</organism>
<proteinExistence type="predicted"/>
<gene>
    <name evidence="1" type="ORF">DB32_005772</name>
</gene>
<reference evidence="1 2" key="1">
    <citation type="submission" date="2015-03" db="EMBL/GenBank/DDBJ databases">
        <title>Genome assembly of Sandaracinus amylolyticus DSM 53668.</title>
        <authorList>
            <person name="Sharma G."/>
            <person name="Subramanian S."/>
        </authorList>
    </citation>
    <scope>NUCLEOTIDE SEQUENCE [LARGE SCALE GENOMIC DNA]</scope>
    <source>
        <strain evidence="1 2">DSM 53668</strain>
    </source>
</reference>
<dbReference type="KEGG" id="samy:DB32_005772"/>
<keyword evidence="2" id="KW-1185">Reference proteome</keyword>
<protein>
    <submittedName>
        <fullName evidence="1">Uncharacterized protein</fullName>
    </submittedName>
</protein>
<dbReference type="AlphaFoldDB" id="A0A0F6W6G7"/>
<sequence length="82" mass="8811">MPDAAIVLPPPASWSDRSAAARILVGVIAEELELSRDPERRAELAALQIKSVVLSVEARKHAIVEDLTRAAAHDTTSSRRSA</sequence>
<name>A0A0F6W6G7_9BACT</name>